<keyword evidence="4" id="KW-1133">Transmembrane helix</keyword>
<keyword evidence="2" id="KW-0067">ATP-binding</keyword>
<comment type="caution">
    <text evidence="6">The sequence shown here is derived from an EMBL/GenBank/DDBJ whole genome shotgun (WGS) entry which is preliminary data.</text>
</comment>
<evidence type="ECO:0000313" key="7">
    <source>
        <dbReference type="Proteomes" id="UP000618931"/>
    </source>
</evidence>
<keyword evidence="4" id="KW-0812">Transmembrane</keyword>
<feature type="transmembrane region" description="Helical" evidence="4">
    <location>
        <begin position="134"/>
        <end position="153"/>
    </location>
</feature>
<sequence>MWTSTADQLALLEAEWRTPTPRFRNLPLIARYHAAVAGEPAYHRLDDQTWADLNGDDLFARLDGTVSRVGQQCLYHRLRSPLADAPALQEFDQAARVLAGPAPRGQALLALRGLTSPESYYLPDLLAGNALPELSWTAAAPALVLLLLATVVGGFWQPALWLGSAALFLLHTVLHFVYRTRIVAGVRPMLQLGSLYNAGRKLARLEVPVAAVGGLGEPLSRLGSIVNKVAFLQFEGQLQSDIAALPWLMLQYVKIVLLLDFIVYHSCRREVELHAAAIRAVYEGVGYVDCALAVAGFRARQVHCAPAFTAETGLRLAGAYNPLVAGCVPNDLAVAAASVLLTGSNMSGKTTFMRTIGLNALLAQTIATCPATAYAGPFRRVVSSINLADNLPEGKSYYFAEAETILGFIRAAEAGAGGYLFILDELFKGTNTVERIAATQAVLAYLQPRSLVVASTHDGELGALLAPAFTEYHFSETVTDTDWYFDYLLKPGPLRTRNAIRLLARAGYPASIVQAAQALSHSLAECGGLNGHVELAETSRVPPLINKDYFGTRDVSASST</sequence>
<keyword evidence="1" id="KW-0547">Nucleotide-binding</keyword>
<dbReference type="EMBL" id="JADQDM010000022">
    <property type="protein sequence ID" value="MBF9224045.1"/>
    <property type="molecule type" value="Genomic_DNA"/>
</dbReference>
<dbReference type="InterPro" id="IPR000432">
    <property type="entry name" value="DNA_mismatch_repair_MutS_C"/>
</dbReference>
<proteinExistence type="predicted"/>
<dbReference type="RefSeq" id="WP_196295466.1">
    <property type="nucleotide sequence ID" value="NZ_JADQDM010000022.1"/>
</dbReference>
<dbReference type="InterPro" id="IPR045076">
    <property type="entry name" value="MutS"/>
</dbReference>
<accession>A0ABS0IAS8</accession>
<evidence type="ECO:0000256" key="1">
    <source>
        <dbReference type="ARBA" id="ARBA00022741"/>
    </source>
</evidence>
<dbReference type="Pfam" id="PF00488">
    <property type="entry name" value="MutS_V"/>
    <property type="match status" value="1"/>
</dbReference>
<reference evidence="6 7" key="1">
    <citation type="submission" date="2020-11" db="EMBL/GenBank/DDBJ databases">
        <authorList>
            <person name="Kim M.K."/>
        </authorList>
    </citation>
    <scope>NUCLEOTIDE SEQUENCE [LARGE SCALE GENOMIC DNA]</scope>
    <source>
        <strain evidence="6 7">BT662</strain>
    </source>
</reference>
<dbReference type="InterPro" id="IPR027417">
    <property type="entry name" value="P-loop_NTPase"/>
</dbReference>
<dbReference type="Proteomes" id="UP000618931">
    <property type="component" value="Unassembled WGS sequence"/>
</dbReference>
<dbReference type="PANTHER" id="PTHR11361:SF152">
    <property type="entry name" value="DNA MISMATCH REPAIR PROTEIN"/>
    <property type="match status" value="1"/>
</dbReference>
<evidence type="ECO:0000256" key="4">
    <source>
        <dbReference type="SAM" id="Phobius"/>
    </source>
</evidence>
<keyword evidence="4" id="KW-0472">Membrane</keyword>
<organism evidence="6 7">
    <name type="scientific">Hymenobacter ruricola</name>
    <dbReference type="NCBI Taxonomy" id="2791023"/>
    <lineage>
        <taxon>Bacteria</taxon>
        <taxon>Pseudomonadati</taxon>
        <taxon>Bacteroidota</taxon>
        <taxon>Cytophagia</taxon>
        <taxon>Cytophagales</taxon>
        <taxon>Hymenobacteraceae</taxon>
        <taxon>Hymenobacter</taxon>
    </lineage>
</organism>
<feature type="transmembrane region" description="Helical" evidence="4">
    <location>
        <begin position="159"/>
        <end position="178"/>
    </location>
</feature>
<evidence type="ECO:0000313" key="6">
    <source>
        <dbReference type="EMBL" id="MBF9224045.1"/>
    </source>
</evidence>
<evidence type="ECO:0000256" key="2">
    <source>
        <dbReference type="ARBA" id="ARBA00022840"/>
    </source>
</evidence>
<evidence type="ECO:0000259" key="5">
    <source>
        <dbReference type="SMART" id="SM00534"/>
    </source>
</evidence>
<dbReference type="SUPFAM" id="SSF52540">
    <property type="entry name" value="P-loop containing nucleoside triphosphate hydrolases"/>
    <property type="match status" value="1"/>
</dbReference>
<protein>
    <recommendedName>
        <fullName evidence="5">DNA mismatch repair proteins mutS family domain-containing protein</fullName>
    </recommendedName>
</protein>
<feature type="domain" description="DNA mismatch repair proteins mutS family" evidence="5">
    <location>
        <begin position="336"/>
        <end position="521"/>
    </location>
</feature>
<name>A0ABS0IAS8_9BACT</name>
<gene>
    <name evidence="6" type="ORF">I2H31_23280</name>
</gene>
<dbReference type="Gene3D" id="3.40.50.300">
    <property type="entry name" value="P-loop containing nucleotide triphosphate hydrolases"/>
    <property type="match status" value="1"/>
</dbReference>
<dbReference type="PANTHER" id="PTHR11361">
    <property type="entry name" value="DNA MISMATCH REPAIR PROTEIN MUTS FAMILY MEMBER"/>
    <property type="match status" value="1"/>
</dbReference>
<evidence type="ECO:0000256" key="3">
    <source>
        <dbReference type="ARBA" id="ARBA00023125"/>
    </source>
</evidence>
<keyword evidence="7" id="KW-1185">Reference proteome</keyword>
<keyword evidence="3" id="KW-0238">DNA-binding</keyword>
<dbReference type="SMART" id="SM00534">
    <property type="entry name" value="MUTSac"/>
    <property type="match status" value="1"/>
</dbReference>